<sequence>MTKHLIMGFATNQKPESLKVFLRSAREVYPTSECDIALITNSVAGIEEILDDAGAIAINTPSTYSIRVSRRTKLYNRAFLHALRGLAGTGALSGSPEIVAGYHQLIETWHHPHFARWFAYMRVMRTLHGYDRILLADTKDVVFQRPFFDRVDPHKVAVFQDGEDFAAEGWNGRWIIEAYGRKRHAAIAHHQPICIGVVAGGAAPLAAFVTQLCTAIARHPFGRIEQAIFNKMYFAGEFDVPFQEFDNRDGPVLTMAGDGVAARTECLDGLIAASGGGRVFPVVHMYDRHEHTDRPVQARYGA</sequence>
<accession>A0A1G5E4K1</accession>
<organism evidence="1 2">
    <name type="scientific">Paracoccus tibetensis</name>
    <dbReference type="NCBI Taxonomy" id="336292"/>
    <lineage>
        <taxon>Bacteria</taxon>
        <taxon>Pseudomonadati</taxon>
        <taxon>Pseudomonadota</taxon>
        <taxon>Alphaproteobacteria</taxon>
        <taxon>Rhodobacterales</taxon>
        <taxon>Paracoccaceae</taxon>
        <taxon>Paracoccus</taxon>
    </lineage>
</organism>
<protein>
    <submittedName>
        <fullName evidence="1">Uncharacterized protein</fullName>
    </submittedName>
</protein>
<dbReference type="RefSeq" id="WP_090740800.1">
    <property type="nucleotide sequence ID" value="NZ_FMVT01000003.1"/>
</dbReference>
<proteinExistence type="predicted"/>
<dbReference type="EMBL" id="FMVT01000003">
    <property type="protein sequence ID" value="SCY21817.1"/>
    <property type="molecule type" value="Genomic_DNA"/>
</dbReference>
<keyword evidence="2" id="KW-1185">Reference proteome</keyword>
<evidence type="ECO:0000313" key="1">
    <source>
        <dbReference type="EMBL" id="SCY21817.1"/>
    </source>
</evidence>
<dbReference type="AlphaFoldDB" id="A0A1G5E4K1"/>
<dbReference type="OrthoDB" id="7672517at2"/>
<gene>
    <name evidence="1" type="ORF">SAMN05660710_00938</name>
</gene>
<name>A0A1G5E4K1_9RHOB</name>
<reference evidence="1 2" key="1">
    <citation type="submission" date="2016-10" db="EMBL/GenBank/DDBJ databases">
        <authorList>
            <person name="de Groot N.N."/>
        </authorList>
    </citation>
    <scope>NUCLEOTIDE SEQUENCE [LARGE SCALE GENOMIC DNA]</scope>
    <source>
        <strain evidence="1 2">CGMCC 1.8925</strain>
    </source>
</reference>
<dbReference type="Proteomes" id="UP000199502">
    <property type="component" value="Unassembled WGS sequence"/>
</dbReference>
<dbReference type="STRING" id="336292.SAMN05660710_00938"/>
<evidence type="ECO:0000313" key="2">
    <source>
        <dbReference type="Proteomes" id="UP000199502"/>
    </source>
</evidence>